<comment type="cofactor">
    <cofactor evidence="3">
        <name>pyridoxal 5'-phosphate</name>
        <dbReference type="ChEBI" id="CHEBI:597326"/>
    </cofactor>
</comment>
<dbReference type="Gene3D" id="3.20.20.10">
    <property type="entry name" value="Alanine racemase"/>
    <property type="match status" value="1"/>
</dbReference>
<reference evidence="6" key="1">
    <citation type="submission" date="2022-04" db="EMBL/GenBank/DDBJ databases">
        <title>Desulfatitalea alkaliphila sp. nov., a novel anaerobic sulfate-reducing bacterium isolated from terrestrial mud volcano, Taman Peninsula, Russia.</title>
        <authorList>
            <person name="Khomyakova M.A."/>
            <person name="Merkel A.Y."/>
            <person name="Slobodkin A.I."/>
        </authorList>
    </citation>
    <scope>NUCLEOTIDE SEQUENCE</scope>
    <source>
        <strain evidence="6">M08but</strain>
    </source>
</reference>
<protein>
    <recommendedName>
        <fullName evidence="2">Pyridoxal phosphate homeostasis protein</fullName>
        <shortName evidence="2">PLP homeostasis protein</shortName>
    </recommendedName>
</protein>
<dbReference type="AlphaFoldDB" id="A0AA41R173"/>
<dbReference type="InterPro" id="IPR001608">
    <property type="entry name" value="Ala_racemase_N"/>
</dbReference>
<name>A0AA41R173_9BACT</name>
<comment type="function">
    <text evidence="2">Pyridoxal 5'-phosphate (PLP)-binding protein, which is involved in PLP homeostasis.</text>
</comment>
<comment type="similarity">
    <text evidence="2 4">Belongs to the pyridoxal phosphate-binding protein YggS/PROSC family.</text>
</comment>
<dbReference type="SUPFAM" id="SSF51419">
    <property type="entry name" value="PLP-binding barrel"/>
    <property type="match status" value="1"/>
</dbReference>
<evidence type="ECO:0000256" key="2">
    <source>
        <dbReference type="HAMAP-Rule" id="MF_02087"/>
    </source>
</evidence>
<accession>A0AA41R173</accession>
<dbReference type="NCBIfam" id="TIGR00044">
    <property type="entry name" value="YggS family pyridoxal phosphate-dependent enzyme"/>
    <property type="match status" value="1"/>
</dbReference>
<sequence length="231" mass="25081">MNSTIADRLHEVQARMAMIARRCGRRPEEIQLVAVGKTHRAEAIEAAMAAGATIIGENYVQEARDKFAALSHRPAAWHFIGHLQTNKAKYAVRLFELIHTVDSLKLAEELNRQAGKAGKIQRVLIQVNTGGEKSKSGVTAEQAPALARELSGLEHLKVEGLMAIPPYFNDPEASRPHFAALRELRDRIAALAIPGIEMQALSMGMTGDFEAAIEEGATLVRIGSAIFGARA</sequence>
<feature type="modified residue" description="N6-(pyridoxal phosphate)lysine" evidence="2 3">
    <location>
        <position position="37"/>
    </location>
</feature>
<evidence type="ECO:0000259" key="5">
    <source>
        <dbReference type="Pfam" id="PF01168"/>
    </source>
</evidence>
<dbReference type="InterPro" id="IPR029066">
    <property type="entry name" value="PLP-binding_barrel"/>
</dbReference>
<dbReference type="FunFam" id="3.20.20.10:FF:000018">
    <property type="entry name" value="Pyridoxal phosphate homeostasis protein"/>
    <property type="match status" value="1"/>
</dbReference>
<dbReference type="Proteomes" id="UP001165427">
    <property type="component" value="Unassembled WGS sequence"/>
</dbReference>
<dbReference type="PIRSF" id="PIRSF004848">
    <property type="entry name" value="YBL036c_PLPDEIII"/>
    <property type="match status" value="1"/>
</dbReference>
<evidence type="ECO:0000256" key="1">
    <source>
        <dbReference type="ARBA" id="ARBA00022898"/>
    </source>
</evidence>
<evidence type="ECO:0000313" key="7">
    <source>
        <dbReference type="Proteomes" id="UP001165427"/>
    </source>
</evidence>
<dbReference type="InterPro" id="IPR011078">
    <property type="entry name" value="PyrdxlP_homeostasis"/>
</dbReference>
<dbReference type="Pfam" id="PF01168">
    <property type="entry name" value="Ala_racemase_N"/>
    <property type="match status" value="1"/>
</dbReference>
<evidence type="ECO:0000256" key="4">
    <source>
        <dbReference type="RuleBase" id="RU004514"/>
    </source>
</evidence>
<keyword evidence="1 2" id="KW-0663">Pyridoxal phosphate</keyword>
<keyword evidence="7" id="KW-1185">Reference proteome</keyword>
<evidence type="ECO:0000313" key="6">
    <source>
        <dbReference type="EMBL" id="MCJ8500494.1"/>
    </source>
</evidence>
<organism evidence="6 7">
    <name type="scientific">Desulfatitalea alkaliphila</name>
    <dbReference type="NCBI Taxonomy" id="2929485"/>
    <lineage>
        <taxon>Bacteria</taxon>
        <taxon>Pseudomonadati</taxon>
        <taxon>Thermodesulfobacteriota</taxon>
        <taxon>Desulfobacteria</taxon>
        <taxon>Desulfobacterales</taxon>
        <taxon>Desulfosarcinaceae</taxon>
        <taxon>Desulfatitalea</taxon>
    </lineage>
</organism>
<dbReference type="CDD" id="cd00635">
    <property type="entry name" value="PLPDE_III_YBL036c_like"/>
    <property type="match status" value="1"/>
</dbReference>
<dbReference type="RefSeq" id="WP_246905010.1">
    <property type="nucleotide sequence ID" value="NZ_JALJRB010000007.1"/>
</dbReference>
<dbReference type="GO" id="GO:0030170">
    <property type="term" value="F:pyridoxal phosphate binding"/>
    <property type="evidence" value="ECO:0007669"/>
    <property type="project" value="UniProtKB-UniRule"/>
</dbReference>
<gene>
    <name evidence="6" type="ORF">MRX98_07910</name>
</gene>
<feature type="domain" description="Alanine racemase N-terminal" evidence="5">
    <location>
        <begin position="10"/>
        <end position="230"/>
    </location>
</feature>
<dbReference type="PANTHER" id="PTHR10146">
    <property type="entry name" value="PROLINE SYNTHETASE CO-TRANSCRIBED BACTERIAL HOMOLOG PROTEIN"/>
    <property type="match status" value="1"/>
</dbReference>
<dbReference type="EMBL" id="JALJRB010000007">
    <property type="protein sequence ID" value="MCJ8500494.1"/>
    <property type="molecule type" value="Genomic_DNA"/>
</dbReference>
<dbReference type="PANTHER" id="PTHR10146:SF14">
    <property type="entry name" value="PYRIDOXAL PHOSPHATE HOMEOSTASIS PROTEIN"/>
    <property type="match status" value="1"/>
</dbReference>
<proteinExistence type="inferred from homology"/>
<dbReference type="HAMAP" id="MF_02087">
    <property type="entry name" value="PLP_homeostasis"/>
    <property type="match status" value="1"/>
</dbReference>
<evidence type="ECO:0000256" key="3">
    <source>
        <dbReference type="PIRSR" id="PIRSR004848-1"/>
    </source>
</evidence>
<comment type="caution">
    <text evidence="6">The sequence shown here is derived from an EMBL/GenBank/DDBJ whole genome shotgun (WGS) entry which is preliminary data.</text>
</comment>